<dbReference type="Pfam" id="PF07583">
    <property type="entry name" value="PSCyt2"/>
    <property type="match status" value="1"/>
</dbReference>
<dbReference type="EMBL" id="CP036274">
    <property type="protein sequence ID" value="QDU30358.1"/>
    <property type="molecule type" value="Genomic_DNA"/>
</dbReference>
<evidence type="ECO:0000259" key="2">
    <source>
        <dbReference type="Pfam" id="PF07583"/>
    </source>
</evidence>
<dbReference type="AlphaFoldDB" id="A0A517YJG1"/>
<dbReference type="GO" id="GO:0009055">
    <property type="term" value="F:electron transfer activity"/>
    <property type="evidence" value="ECO:0007669"/>
    <property type="project" value="InterPro"/>
</dbReference>
<evidence type="ECO:0000256" key="1">
    <source>
        <dbReference type="SAM" id="Coils"/>
    </source>
</evidence>
<dbReference type="SUPFAM" id="SSF46626">
    <property type="entry name" value="Cytochrome c"/>
    <property type="match status" value="1"/>
</dbReference>
<dbReference type="PANTHER" id="PTHR35889:SF3">
    <property type="entry name" value="F-BOX DOMAIN-CONTAINING PROTEIN"/>
    <property type="match status" value="1"/>
</dbReference>
<dbReference type="InterPro" id="IPR011444">
    <property type="entry name" value="DUF1549"/>
</dbReference>
<feature type="domain" description="DUF1553" evidence="3">
    <location>
        <begin position="706"/>
        <end position="975"/>
    </location>
</feature>
<accession>A0A517YJG1</accession>
<dbReference type="Pfam" id="PF07635">
    <property type="entry name" value="PSCyt1"/>
    <property type="match status" value="1"/>
</dbReference>
<name>A0A517YJG1_9BACT</name>
<dbReference type="PANTHER" id="PTHR35889">
    <property type="entry name" value="CYCLOINULO-OLIGOSACCHARIDE FRUCTANOTRANSFERASE-RELATED"/>
    <property type="match status" value="1"/>
</dbReference>
<evidence type="ECO:0000313" key="5">
    <source>
        <dbReference type="EMBL" id="QDU30358.1"/>
    </source>
</evidence>
<sequence length="1030" mass="114497">MPGSLRLGIALVAGWGALVLSASTLAADPPINFSRDILPILSDNCFHCHGPDAKNREADLQLDTEAGALRTESPVIVPGKSAESELFKRLISTDPDAQMPPPKSNRTVTKQQIELLKRWIDGGAKWGKHWAYETPLRPALPLVKDGQWARNPIDTFLLAKLESEGLAPSPRAPKETLIRRVTLDLTGLPPTPEEVAAFVKDDSPKAYEKVVDRLLSSRRYGERMVWDWLDAARYADTNGYQGDPTRAMWYWRDQVTAALNDNQPFDQFTIEQLAGDLLPNPTRQQLIASGFHRNHMINGEGGRIAEESRVDYVQDRVETTGAVWMALTFNCCRCHDHKFDPLKQREYYQLSAYFNSIEETGGNDAGGLANPVLSFASDEQQARVDELKKEEQLAKNAKDDLEKKLPQLQLEWEQSLASTSDSRESLWNSLVPRTLKATSEVELRLLDSGAVLAEGKNADRSNYTLEFTSGESQVITALKLEALPHESFVNQGPGRADNGNFVLSEISLSAGEKPIKIAAATAEFSQEGWSAAGAIDGKPNSGWAVMPAFGKPHTLTLTLAEPLKLAADQAWQLKLSFQFGRQHTLGCFRVSATSATSAQLKDQPAEVIGLAMLPADKRTDADKKKLADHFRANHQPWTAAEKLAEDKRKARDQFEKSLPRTMVMRERKGPRETFILTRGAYDKPEVKVTHGVPSILPPLPADAPSNRLALARWLVSPEHPLTARVTVNRYWQSFFGTGIVKTTEDFGVQSERPSHPELLDWLACEFQQSTVSQPSVAHSGEANRWNVKHLHRLIVTSAAYQQSSKSSPALQEKDPANRLLARAPRFRLPSWMIRDQALAVSGLLIDKVGGPPVKGYQPTGVWEDATFGKIRYEQDKGDALYRRSVYQFWRRIVGPTVFFDVANRQTCSVKSSRTNTPLHALTTLNDVTYVEASRAWAQRLLMSEATGPRDRVKLAYQQLLAREPSAAEEQLLLQVLEDLRAKYAADSEGAKMLLTTGASPRDEKLDVVEHAAYTALCNLLLNLDEALSKE</sequence>
<protein>
    <submittedName>
        <fullName evidence="5">Planctomycete cytochrome C</fullName>
    </submittedName>
</protein>
<dbReference type="InterPro" id="IPR036909">
    <property type="entry name" value="Cyt_c-like_dom_sf"/>
</dbReference>
<proteinExistence type="predicted"/>
<dbReference type="GO" id="GO:0020037">
    <property type="term" value="F:heme binding"/>
    <property type="evidence" value="ECO:0007669"/>
    <property type="project" value="InterPro"/>
</dbReference>
<evidence type="ECO:0000313" key="6">
    <source>
        <dbReference type="Proteomes" id="UP000315017"/>
    </source>
</evidence>
<dbReference type="Pfam" id="PF07587">
    <property type="entry name" value="PSD1"/>
    <property type="match status" value="1"/>
</dbReference>
<gene>
    <name evidence="5" type="ORF">ETAA8_54860</name>
</gene>
<feature type="coiled-coil region" evidence="1">
    <location>
        <begin position="377"/>
        <end position="411"/>
    </location>
</feature>
<dbReference type="Proteomes" id="UP000315017">
    <property type="component" value="Chromosome"/>
</dbReference>
<dbReference type="OrthoDB" id="127107at2"/>
<evidence type="ECO:0000259" key="4">
    <source>
        <dbReference type="Pfam" id="PF07635"/>
    </source>
</evidence>
<dbReference type="InterPro" id="IPR011429">
    <property type="entry name" value="Cyt_c_Planctomycete-type"/>
</dbReference>
<keyword evidence="6" id="KW-1185">Reference proteome</keyword>
<keyword evidence="1" id="KW-0175">Coiled coil</keyword>
<evidence type="ECO:0000259" key="3">
    <source>
        <dbReference type="Pfam" id="PF07587"/>
    </source>
</evidence>
<reference evidence="5 6" key="1">
    <citation type="submission" date="2019-02" db="EMBL/GenBank/DDBJ databases">
        <title>Deep-cultivation of Planctomycetes and their phenomic and genomic characterization uncovers novel biology.</title>
        <authorList>
            <person name="Wiegand S."/>
            <person name="Jogler M."/>
            <person name="Boedeker C."/>
            <person name="Pinto D."/>
            <person name="Vollmers J."/>
            <person name="Rivas-Marin E."/>
            <person name="Kohn T."/>
            <person name="Peeters S.H."/>
            <person name="Heuer A."/>
            <person name="Rast P."/>
            <person name="Oberbeckmann S."/>
            <person name="Bunk B."/>
            <person name="Jeske O."/>
            <person name="Meyerdierks A."/>
            <person name="Storesund J.E."/>
            <person name="Kallscheuer N."/>
            <person name="Luecker S."/>
            <person name="Lage O.M."/>
            <person name="Pohl T."/>
            <person name="Merkel B.J."/>
            <person name="Hornburger P."/>
            <person name="Mueller R.-W."/>
            <person name="Bruemmer F."/>
            <person name="Labrenz M."/>
            <person name="Spormann A.M."/>
            <person name="Op den Camp H."/>
            <person name="Overmann J."/>
            <person name="Amann R."/>
            <person name="Jetten M.S.M."/>
            <person name="Mascher T."/>
            <person name="Medema M.H."/>
            <person name="Devos D.P."/>
            <person name="Kaster A.-K."/>
            <person name="Ovreas L."/>
            <person name="Rohde M."/>
            <person name="Galperin M.Y."/>
            <person name="Jogler C."/>
        </authorList>
    </citation>
    <scope>NUCLEOTIDE SEQUENCE [LARGE SCALE GENOMIC DNA]</scope>
    <source>
        <strain evidence="5 6">ETA_A8</strain>
    </source>
</reference>
<organism evidence="5 6">
    <name type="scientific">Anatilimnocola aggregata</name>
    <dbReference type="NCBI Taxonomy" id="2528021"/>
    <lineage>
        <taxon>Bacteria</taxon>
        <taxon>Pseudomonadati</taxon>
        <taxon>Planctomycetota</taxon>
        <taxon>Planctomycetia</taxon>
        <taxon>Pirellulales</taxon>
        <taxon>Pirellulaceae</taxon>
        <taxon>Anatilimnocola</taxon>
    </lineage>
</organism>
<dbReference type="KEGG" id="aagg:ETAA8_54860"/>
<dbReference type="RefSeq" id="WP_145095681.1">
    <property type="nucleotide sequence ID" value="NZ_CP036274.1"/>
</dbReference>
<feature type="domain" description="Cytochrome C Planctomycete-type" evidence="4">
    <location>
        <begin position="45"/>
        <end position="102"/>
    </location>
</feature>
<feature type="domain" description="DUF1549" evidence="2">
    <location>
        <begin position="152"/>
        <end position="358"/>
    </location>
</feature>
<dbReference type="InterPro" id="IPR022655">
    <property type="entry name" value="DUF1553"/>
</dbReference>